<dbReference type="RefSeq" id="WP_317900631.1">
    <property type="nucleotide sequence ID" value="NZ_JAIRBC010000002.1"/>
</dbReference>
<feature type="chain" id="PRO_5041972541" evidence="1">
    <location>
        <begin position="27"/>
        <end position="314"/>
    </location>
</feature>
<accession>A0AAE3ETU3</accession>
<evidence type="ECO:0000313" key="3">
    <source>
        <dbReference type="Proteomes" id="UP001200642"/>
    </source>
</evidence>
<dbReference type="Proteomes" id="UP001200642">
    <property type="component" value="Unassembled WGS sequence"/>
</dbReference>
<organism evidence="2 3">
    <name type="scientific">Cerina litoralis</name>
    <dbReference type="NCBI Taxonomy" id="2874477"/>
    <lineage>
        <taxon>Bacteria</taxon>
        <taxon>Pseudomonadati</taxon>
        <taxon>Bacteroidota</taxon>
        <taxon>Flavobacteriia</taxon>
        <taxon>Flavobacteriales</taxon>
        <taxon>Flavobacteriaceae</taxon>
        <taxon>Cerina</taxon>
    </lineage>
</organism>
<keyword evidence="1" id="KW-0732">Signal</keyword>
<reference evidence="2" key="1">
    <citation type="submission" date="2023-02" db="EMBL/GenBank/DDBJ databases">
        <title>Genome of Flavobacteriaceae gen. nov. sp. strain F89.</title>
        <authorList>
            <person name="Wang Y."/>
        </authorList>
    </citation>
    <scope>NUCLEOTIDE SEQUENCE</scope>
    <source>
        <strain evidence="2">F89</strain>
    </source>
</reference>
<keyword evidence="3" id="KW-1185">Reference proteome</keyword>
<proteinExistence type="predicted"/>
<sequence>MCGNLFRKMTILTTVLMLCVQNSIWAQPTVTLVNEELKATFVDNSSYGVHKQGYNGISELFHKDQDSTLFVPNFAGVNLEHIFGGDSLVSLFEPRRQPMTIKRISDRKVLLHQPETSISKVESWTTFQLVDPHYIDVEFRFMAHDISIFNHGYIGLFWASYINFPAKLGINFKGRKKHSSDASRWIYAYSEKHGENGTHIGHNDTYGFYIAPNFNVDLTVEVSEYVFTEPYYYGRFHNMVFAYLFEEPEEGVIRFSKSPSGAGEGRPAWDFQYILPNFEVGKEYSIKWRVVYKKWDGQKDIDEEYISWSKTFGQ</sequence>
<comment type="caution">
    <text evidence="2">The sequence shown here is derived from an EMBL/GenBank/DDBJ whole genome shotgun (WGS) entry which is preliminary data.</text>
</comment>
<gene>
    <name evidence="2" type="ORF">K8352_01850</name>
</gene>
<evidence type="ECO:0000313" key="2">
    <source>
        <dbReference type="EMBL" id="MCG2459486.1"/>
    </source>
</evidence>
<dbReference type="AlphaFoldDB" id="A0AAE3ETU3"/>
<protein>
    <submittedName>
        <fullName evidence="2">Uncharacterized protein</fullName>
    </submittedName>
</protein>
<evidence type="ECO:0000256" key="1">
    <source>
        <dbReference type="SAM" id="SignalP"/>
    </source>
</evidence>
<feature type="signal peptide" evidence="1">
    <location>
        <begin position="1"/>
        <end position="26"/>
    </location>
</feature>
<name>A0AAE3ETU3_9FLAO</name>
<dbReference type="EMBL" id="JAIRBC010000002">
    <property type="protein sequence ID" value="MCG2459486.1"/>
    <property type="molecule type" value="Genomic_DNA"/>
</dbReference>